<reference evidence="10" key="2">
    <citation type="journal article" date="2021" name="PeerJ">
        <title>Extensive microbial diversity within the chicken gut microbiome revealed by metagenomics and culture.</title>
        <authorList>
            <person name="Gilroy R."/>
            <person name="Ravi A."/>
            <person name="Getino M."/>
            <person name="Pursley I."/>
            <person name="Horton D.L."/>
            <person name="Alikhan N.F."/>
            <person name="Baker D."/>
            <person name="Gharbi K."/>
            <person name="Hall N."/>
            <person name="Watson M."/>
            <person name="Adriaenssens E.M."/>
            <person name="Foster-Nyarko E."/>
            <person name="Jarju S."/>
            <person name="Secka A."/>
            <person name="Antonio M."/>
            <person name="Oren A."/>
            <person name="Chaudhuri R.R."/>
            <person name="La Ragione R."/>
            <person name="Hildebrand F."/>
            <person name="Pallen M.J."/>
        </authorList>
    </citation>
    <scope>NUCLEOTIDE SEQUENCE</scope>
    <source>
        <strain evidence="10">ChiSjej4B22-8148</strain>
    </source>
</reference>
<evidence type="ECO:0000256" key="5">
    <source>
        <dbReference type="ARBA" id="ARBA00023136"/>
    </source>
</evidence>
<organism evidence="10 11">
    <name type="scientific">Candidatus Choladousia intestinavium</name>
    <dbReference type="NCBI Taxonomy" id="2840727"/>
    <lineage>
        <taxon>Bacteria</taxon>
        <taxon>Bacillati</taxon>
        <taxon>Bacillota</taxon>
        <taxon>Clostridia</taxon>
        <taxon>Lachnospirales</taxon>
        <taxon>Lachnospiraceae</taxon>
        <taxon>Lachnospiraceae incertae sedis</taxon>
        <taxon>Candidatus Choladousia</taxon>
    </lineage>
</organism>
<dbReference type="InterPro" id="IPR003838">
    <property type="entry name" value="ABC3_permease_C"/>
</dbReference>
<feature type="transmembrane region" description="Helical" evidence="7">
    <location>
        <begin position="21"/>
        <end position="44"/>
    </location>
</feature>
<feature type="transmembrane region" description="Helical" evidence="7">
    <location>
        <begin position="741"/>
        <end position="758"/>
    </location>
</feature>
<feature type="transmembrane region" description="Helical" evidence="7">
    <location>
        <begin position="253"/>
        <end position="281"/>
    </location>
</feature>
<name>A0A9D1D8Z6_9FIRM</name>
<proteinExistence type="inferred from homology"/>
<comment type="caution">
    <text evidence="10">The sequence shown here is derived from an EMBL/GenBank/DDBJ whole genome shotgun (WGS) entry which is preliminary data.</text>
</comment>
<feature type="transmembrane region" description="Helical" evidence="7">
    <location>
        <begin position="350"/>
        <end position="370"/>
    </location>
</feature>
<dbReference type="GO" id="GO:0022857">
    <property type="term" value="F:transmembrane transporter activity"/>
    <property type="evidence" value="ECO:0007669"/>
    <property type="project" value="TreeGrafter"/>
</dbReference>
<evidence type="ECO:0000256" key="4">
    <source>
        <dbReference type="ARBA" id="ARBA00022989"/>
    </source>
</evidence>
<feature type="domain" description="MacB-like periplasmic core" evidence="9">
    <location>
        <begin position="23"/>
        <end position="223"/>
    </location>
</feature>
<gene>
    <name evidence="10" type="ORF">IAB31_03190</name>
</gene>
<dbReference type="Pfam" id="PF12704">
    <property type="entry name" value="MacB_PCD"/>
    <property type="match status" value="1"/>
</dbReference>
<reference evidence="10" key="1">
    <citation type="submission" date="2020-10" db="EMBL/GenBank/DDBJ databases">
        <authorList>
            <person name="Gilroy R."/>
        </authorList>
    </citation>
    <scope>NUCLEOTIDE SEQUENCE</scope>
    <source>
        <strain evidence="10">ChiSjej4B22-8148</strain>
    </source>
</reference>
<comment type="subcellular location">
    <subcellularLocation>
        <location evidence="1">Cell membrane</location>
        <topology evidence="1">Multi-pass membrane protein</topology>
    </subcellularLocation>
</comment>
<evidence type="ECO:0000256" key="1">
    <source>
        <dbReference type="ARBA" id="ARBA00004651"/>
    </source>
</evidence>
<dbReference type="EMBL" id="DVGK01000041">
    <property type="protein sequence ID" value="HIR12912.1"/>
    <property type="molecule type" value="Genomic_DNA"/>
</dbReference>
<dbReference type="Proteomes" id="UP000886757">
    <property type="component" value="Unassembled WGS sequence"/>
</dbReference>
<dbReference type="Pfam" id="PF02687">
    <property type="entry name" value="FtsX"/>
    <property type="match status" value="2"/>
</dbReference>
<dbReference type="PANTHER" id="PTHR30572:SF4">
    <property type="entry name" value="ABC TRANSPORTER PERMEASE YTRF"/>
    <property type="match status" value="1"/>
</dbReference>
<keyword evidence="4 7" id="KW-1133">Transmembrane helix</keyword>
<evidence type="ECO:0000256" key="6">
    <source>
        <dbReference type="ARBA" id="ARBA00038076"/>
    </source>
</evidence>
<evidence type="ECO:0000313" key="10">
    <source>
        <dbReference type="EMBL" id="HIR12912.1"/>
    </source>
</evidence>
<evidence type="ECO:0000256" key="2">
    <source>
        <dbReference type="ARBA" id="ARBA00022475"/>
    </source>
</evidence>
<dbReference type="AlphaFoldDB" id="A0A9D1D8Z6"/>
<dbReference type="PANTHER" id="PTHR30572">
    <property type="entry name" value="MEMBRANE COMPONENT OF TRANSPORTER-RELATED"/>
    <property type="match status" value="1"/>
</dbReference>
<accession>A0A9D1D8Z6</accession>
<feature type="transmembrane region" description="Helical" evidence="7">
    <location>
        <begin position="423"/>
        <end position="442"/>
    </location>
</feature>
<evidence type="ECO:0000313" key="11">
    <source>
        <dbReference type="Proteomes" id="UP000886757"/>
    </source>
</evidence>
<evidence type="ECO:0000256" key="3">
    <source>
        <dbReference type="ARBA" id="ARBA00022692"/>
    </source>
</evidence>
<sequence length="775" mass="84726">MKSYLSLVPISARVHRRQSRMTRICIILAVFLVTAIFSMAEMWIRGEQAQMIRKHGNYHIILQNIPEDKAESVRGRADVEAFSWYDDLNSDGEQEYSIEGRKIALYGIEEAYLSEIRNYAVEGSFPEKSSEVILSADAGELFGISLGGTVTLNTPGGDFTYTVTGFCQDDEEFNDMIDGCCMYMNKTAFGKVQSSNQGESASRYYVQFQEKTNLRKAIAGVRQQYGLSSENVDENTAVLGLTGASSNETVKNIYPLAAVCFLLILVSGVLMISGCMNSTVAQRIKFFGMMRCIGASRQQIMRFVRLEALNWCKTAIPEGCLLGVVVCWILCGVLRFIVRGEWADFPLFGVSVSGIVCGAAVGLVTVFLAAHSPAKQAAKVSPASAVAGNVSETGKTEARAAGRLFRVEIFLGIRHAVSARKNLVLMTGSFALTIMLFLTFSACLDVVHKLLPSVSDFSTDLTISSQDNTNSIDKSLTGQISGIAGVESVFGTMLWMECPVQINGNEETVDLFSYDSFMMENAEKSVVSGDLTKVYGDSDYVLTIFSQGGRLDTGDKIKIGGEEVKVACVVSEGIGSISGSAAVVCSEETFTRLTGQENYYMLNVILEENASEEAVKDIRDLAGSYVFTDNREDNSEVYGSYWVFRLAAYGFLAIISLITVLNIMNSISMSVTARIRQYGAMRAVGMECRQVTRMILAEAAVYAVSGTIVGILLGLLLHYLIYLKVILNHFGGSWEIPADTIVLILFLVFLSCIAAVYGPSKRIRNMAVTETINEL</sequence>
<feature type="domain" description="ABC3 transporter permease C-terminal" evidence="8">
    <location>
        <begin position="651"/>
        <end position="766"/>
    </location>
</feature>
<feature type="transmembrane region" description="Helical" evidence="7">
    <location>
        <begin position="699"/>
        <end position="721"/>
    </location>
</feature>
<dbReference type="InterPro" id="IPR025857">
    <property type="entry name" value="MacB_PCD"/>
</dbReference>
<keyword evidence="5 7" id="KW-0472">Membrane</keyword>
<keyword evidence="3 7" id="KW-0812">Transmembrane</keyword>
<feature type="domain" description="ABC3 transporter permease C-terminal" evidence="8">
    <location>
        <begin position="261"/>
        <end position="382"/>
    </location>
</feature>
<keyword evidence="2" id="KW-1003">Cell membrane</keyword>
<feature type="transmembrane region" description="Helical" evidence="7">
    <location>
        <begin position="319"/>
        <end position="338"/>
    </location>
</feature>
<evidence type="ECO:0000259" key="8">
    <source>
        <dbReference type="Pfam" id="PF02687"/>
    </source>
</evidence>
<evidence type="ECO:0000256" key="7">
    <source>
        <dbReference type="SAM" id="Phobius"/>
    </source>
</evidence>
<feature type="transmembrane region" description="Helical" evidence="7">
    <location>
        <begin position="642"/>
        <end position="664"/>
    </location>
</feature>
<comment type="similarity">
    <text evidence="6">Belongs to the ABC-4 integral membrane protein family.</text>
</comment>
<dbReference type="InterPro" id="IPR050250">
    <property type="entry name" value="Macrolide_Exporter_MacB"/>
</dbReference>
<evidence type="ECO:0000259" key="9">
    <source>
        <dbReference type="Pfam" id="PF12704"/>
    </source>
</evidence>
<protein>
    <submittedName>
        <fullName evidence="10">ABC transporter permease</fullName>
    </submittedName>
</protein>
<dbReference type="GO" id="GO:0005886">
    <property type="term" value="C:plasma membrane"/>
    <property type="evidence" value="ECO:0007669"/>
    <property type="project" value="UniProtKB-SubCell"/>
</dbReference>